<evidence type="ECO:0000256" key="1">
    <source>
        <dbReference type="SAM" id="MobiDB-lite"/>
    </source>
</evidence>
<keyword evidence="2" id="KW-1133">Transmembrane helix</keyword>
<comment type="caution">
    <text evidence="3">The sequence shown here is derived from an EMBL/GenBank/DDBJ whole genome shotgun (WGS) entry which is preliminary data.</text>
</comment>
<organism evidence="3 4">
    <name type="scientific">Nonomuraea deserti</name>
    <dbReference type="NCBI Taxonomy" id="1848322"/>
    <lineage>
        <taxon>Bacteria</taxon>
        <taxon>Bacillati</taxon>
        <taxon>Actinomycetota</taxon>
        <taxon>Actinomycetes</taxon>
        <taxon>Streptosporangiales</taxon>
        <taxon>Streptosporangiaceae</taxon>
        <taxon>Nonomuraea</taxon>
    </lineage>
</organism>
<evidence type="ECO:0000313" key="4">
    <source>
        <dbReference type="Proteomes" id="UP000295258"/>
    </source>
</evidence>
<keyword evidence="2" id="KW-0472">Membrane</keyword>
<evidence type="ECO:0000256" key="2">
    <source>
        <dbReference type="SAM" id="Phobius"/>
    </source>
</evidence>
<proteinExistence type="predicted"/>
<protein>
    <submittedName>
        <fullName evidence="3">Uncharacterized protein</fullName>
    </submittedName>
</protein>
<dbReference type="AlphaFoldDB" id="A0A4V2YAX3"/>
<dbReference type="EMBL" id="SMKO01000039">
    <property type="protein sequence ID" value="TDD05376.1"/>
    <property type="molecule type" value="Genomic_DNA"/>
</dbReference>
<dbReference type="Proteomes" id="UP000295258">
    <property type="component" value="Unassembled WGS sequence"/>
</dbReference>
<keyword evidence="4" id="KW-1185">Reference proteome</keyword>
<gene>
    <name evidence="3" type="ORF">E1292_17050</name>
</gene>
<reference evidence="3 4" key="1">
    <citation type="submission" date="2019-03" db="EMBL/GenBank/DDBJ databases">
        <title>Draft genome sequences of novel Actinobacteria.</title>
        <authorList>
            <person name="Sahin N."/>
            <person name="Ay H."/>
            <person name="Saygin H."/>
        </authorList>
    </citation>
    <scope>NUCLEOTIDE SEQUENCE [LARGE SCALE GENOMIC DNA]</scope>
    <source>
        <strain evidence="3 4">KC310</strain>
    </source>
</reference>
<feature type="transmembrane region" description="Helical" evidence="2">
    <location>
        <begin position="40"/>
        <end position="60"/>
    </location>
</feature>
<accession>A0A4V2YAX3</accession>
<sequence>MMADMRRRVLLWTGSIVAVAAAAGLTVYLVQVGLDDADKLASVIGLFVAVAGLSVAGYKLTTGRSPEQKQEQLDGPSTLGQPSIALQGGNGASSRRARARPTCGCTRTPPSTAASTRACCRWRRCGRSPR</sequence>
<name>A0A4V2YAX3_9ACTN</name>
<feature type="region of interest" description="Disordered" evidence="1">
    <location>
        <begin position="63"/>
        <end position="113"/>
    </location>
</feature>
<evidence type="ECO:0000313" key="3">
    <source>
        <dbReference type="EMBL" id="TDD05376.1"/>
    </source>
</evidence>
<keyword evidence="2" id="KW-0812">Transmembrane</keyword>